<dbReference type="EMBL" id="GGEC01033974">
    <property type="protein sequence ID" value="MBX14458.1"/>
    <property type="molecule type" value="Transcribed_RNA"/>
</dbReference>
<dbReference type="AlphaFoldDB" id="A0A2P2L922"/>
<sequence length="28" mass="3198">MHTSSSSSSSDRIGMESKTEKKRKERIN</sequence>
<evidence type="ECO:0000313" key="2">
    <source>
        <dbReference type="EMBL" id="MBX14458.1"/>
    </source>
</evidence>
<organism evidence="2">
    <name type="scientific">Rhizophora mucronata</name>
    <name type="common">Asiatic mangrove</name>
    <dbReference type="NCBI Taxonomy" id="61149"/>
    <lineage>
        <taxon>Eukaryota</taxon>
        <taxon>Viridiplantae</taxon>
        <taxon>Streptophyta</taxon>
        <taxon>Embryophyta</taxon>
        <taxon>Tracheophyta</taxon>
        <taxon>Spermatophyta</taxon>
        <taxon>Magnoliopsida</taxon>
        <taxon>eudicotyledons</taxon>
        <taxon>Gunneridae</taxon>
        <taxon>Pentapetalae</taxon>
        <taxon>rosids</taxon>
        <taxon>fabids</taxon>
        <taxon>Malpighiales</taxon>
        <taxon>Rhizophoraceae</taxon>
        <taxon>Rhizophora</taxon>
    </lineage>
</organism>
<feature type="region of interest" description="Disordered" evidence="1">
    <location>
        <begin position="1"/>
        <end position="28"/>
    </location>
</feature>
<reference evidence="2" key="1">
    <citation type="submission" date="2018-02" db="EMBL/GenBank/DDBJ databases">
        <title>Rhizophora mucronata_Transcriptome.</title>
        <authorList>
            <person name="Meera S.P."/>
            <person name="Sreeshan A."/>
            <person name="Augustine A."/>
        </authorList>
    </citation>
    <scope>NUCLEOTIDE SEQUENCE</scope>
    <source>
        <tissue evidence="2">Leaf</tissue>
    </source>
</reference>
<evidence type="ECO:0000256" key="1">
    <source>
        <dbReference type="SAM" id="MobiDB-lite"/>
    </source>
</evidence>
<protein>
    <submittedName>
        <fullName evidence="2">Uncharacterized protein</fullName>
    </submittedName>
</protein>
<name>A0A2P2L922_RHIMU</name>
<accession>A0A2P2L922</accession>
<proteinExistence type="predicted"/>
<feature type="compositionally biased region" description="Low complexity" evidence="1">
    <location>
        <begin position="1"/>
        <end position="10"/>
    </location>
</feature>